<dbReference type="SUPFAM" id="SSF50156">
    <property type="entry name" value="PDZ domain-like"/>
    <property type="match status" value="1"/>
</dbReference>
<dbReference type="Gene3D" id="2.30.42.10">
    <property type="match status" value="1"/>
</dbReference>
<dbReference type="InterPro" id="IPR036034">
    <property type="entry name" value="PDZ_sf"/>
</dbReference>
<organism evidence="6 7">
    <name type="scientific">Anoxybacter fermentans</name>
    <dbReference type="NCBI Taxonomy" id="1323375"/>
    <lineage>
        <taxon>Bacteria</taxon>
        <taxon>Bacillati</taxon>
        <taxon>Bacillota</taxon>
        <taxon>Clostridia</taxon>
        <taxon>Halanaerobiales</taxon>
        <taxon>Anoxybacter</taxon>
    </lineage>
</organism>
<evidence type="ECO:0000256" key="2">
    <source>
        <dbReference type="ARBA" id="ARBA00022723"/>
    </source>
</evidence>
<dbReference type="SFLD" id="SFLDG01067">
    <property type="entry name" value="SPASM/twitch_domain_containing"/>
    <property type="match status" value="1"/>
</dbReference>
<dbReference type="SUPFAM" id="SSF102114">
    <property type="entry name" value="Radical SAM enzymes"/>
    <property type="match status" value="1"/>
</dbReference>
<dbReference type="Pfam" id="PF17820">
    <property type="entry name" value="PDZ_6"/>
    <property type="match status" value="1"/>
</dbReference>
<sequence length="449" mass="51088">MMGFSKEQLILYTAQENNILPLTSACNLKCIFCSHRQNPEGVQVYGIGHRSLDEIDLILEFIDRNRKIVIGESVTRIIEGEPFLHPEIEAVLRRIREKFPATPIQITTNGTLLTDEILDLLEELGKIELYISLNSVTARGRKLLMGEEGDLVLQAIPQLKKRQIPFHGSIVAMPWIVGWDDIEKTISYLDLHHAETIRIFMPGFTKKAPEELKFGPDLPERLVKWVYQLRKKYKTPLIVEPPFLTNLKAEVDGVIRNSPAEKAGFKIGDEILMIGGVQPFSRVGAFHTLTKCRCEKVIIKRDGRKIPIIIEKKQGESPGVVFSYDLHPGLYDEILKKILRYRARRSLLMVSTLAAPLIRLLIGRLKENLESVQVEMVMVPNRFFGGSIMAGGLLVIQDFIDRWEQLSDHDYDLVIIPGIFLDPWGVDLVGRKLSELEERIGIQIEVVEI</sequence>
<protein>
    <recommendedName>
        <fullName evidence="5">Radical SAM core domain-containing protein</fullName>
    </recommendedName>
</protein>
<evidence type="ECO:0000259" key="5">
    <source>
        <dbReference type="PROSITE" id="PS51918"/>
    </source>
</evidence>
<dbReference type="InterPro" id="IPR013785">
    <property type="entry name" value="Aldolase_TIM"/>
</dbReference>
<dbReference type="Pfam" id="PF04055">
    <property type="entry name" value="Radical_SAM"/>
    <property type="match status" value="1"/>
</dbReference>
<dbReference type="InterPro" id="IPR050377">
    <property type="entry name" value="Radical_SAM_PqqE_MftC-like"/>
</dbReference>
<dbReference type="Pfam" id="PF04459">
    <property type="entry name" value="DUF512"/>
    <property type="match status" value="1"/>
</dbReference>
<dbReference type="GO" id="GO:0051536">
    <property type="term" value="F:iron-sulfur cluster binding"/>
    <property type="evidence" value="ECO:0007669"/>
    <property type="project" value="UniProtKB-KW"/>
</dbReference>
<dbReference type="PANTHER" id="PTHR11228:SF35">
    <property type="entry name" value="MOLYBDENUM COFACTOR BIOSYNTHESIS PROTEIN A-RELATED"/>
    <property type="match status" value="1"/>
</dbReference>
<keyword evidence="2" id="KW-0479">Metal-binding</keyword>
<name>A0A3Q9HNJ8_9FIRM</name>
<evidence type="ECO:0000256" key="3">
    <source>
        <dbReference type="ARBA" id="ARBA00023004"/>
    </source>
</evidence>
<keyword evidence="7" id="KW-1185">Reference proteome</keyword>
<dbReference type="Gene3D" id="3.20.20.70">
    <property type="entry name" value="Aldolase class I"/>
    <property type="match status" value="1"/>
</dbReference>
<dbReference type="Proteomes" id="UP000267250">
    <property type="component" value="Chromosome"/>
</dbReference>
<dbReference type="SMART" id="SM00729">
    <property type="entry name" value="Elp3"/>
    <property type="match status" value="1"/>
</dbReference>
<evidence type="ECO:0000256" key="4">
    <source>
        <dbReference type="ARBA" id="ARBA00023014"/>
    </source>
</evidence>
<keyword evidence="4" id="KW-0411">Iron-sulfur</keyword>
<dbReference type="InterPro" id="IPR007549">
    <property type="entry name" value="DUF512"/>
</dbReference>
<keyword evidence="3" id="KW-0408">Iron</keyword>
<gene>
    <name evidence="6" type="ORF">BBF96_00370</name>
</gene>
<dbReference type="InterPro" id="IPR006638">
    <property type="entry name" value="Elp3/MiaA/NifB-like_rSAM"/>
</dbReference>
<dbReference type="AlphaFoldDB" id="A0A3Q9HNJ8"/>
<dbReference type="EMBL" id="CP016379">
    <property type="protein sequence ID" value="AZR71991.1"/>
    <property type="molecule type" value="Genomic_DNA"/>
</dbReference>
<evidence type="ECO:0000256" key="1">
    <source>
        <dbReference type="ARBA" id="ARBA00022691"/>
    </source>
</evidence>
<dbReference type="OrthoDB" id="2110487at2"/>
<evidence type="ECO:0000313" key="6">
    <source>
        <dbReference type="EMBL" id="AZR71991.1"/>
    </source>
</evidence>
<proteinExistence type="predicted"/>
<reference evidence="6 7" key="1">
    <citation type="submission" date="2016-07" db="EMBL/GenBank/DDBJ databases">
        <title>Genome and transcriptome analysis of iron-reducing fermentative bacteria Anoxybacter fermentans.</title>
        <authorList>
            <person name="Zeng X."/>
            <person name="Shao Z."/>
        </authorList>
    </citation>
    <scope>NUCLEOTIDE SEQUENCE [LARGE SCALE GENOMIC DNA]</scope>
    <source>
        <strain evidence="6 7">DY22613</strain>
    </source>
</reference>
<dbReference type="GO" id="GO:0046872">
    <property type="term" value="F:metal ion binding"/>
    <property type="evidence" value="ECO:0007669"/>
    <property type="project" value="UniProtKB-KW"/>
</dbReference>
<dbReference type="InterPro" id="IPR007197">
    <property type="entry name" value="rSAM"/>
</dbReference>
<accession>A0A3Q9HNJ8</accession>
<dbReference type="InterPro" id="IPR041489">
    <property type="entry name" value="PDZ_6"/>
</dbReference>
<dbReference type="PROSITE" id="PS51918">
    <property type="entry name" value="RADICAL_SAM"/>
    <property type="match status" value="1"/>
</dbReference>
<dbReference type="KEGG" id="aft:BBF96_00370"/>
<feature type="domain" description="Radical SAM core" evidence="5">
    <location>
        <begin position="12"/>
        <end position="244"/>
    </location>
</feature>
<dbReference type="CDD" id="cd01335">
    <property type="entry name" value="Radical_SAM"/>
    <property type="match status" value="1"/>
</dbReference>
<dbReference type="SFLD" id="SFLDS00029">
    <property type="entry name" value="Radical_SAM"/>
    <property type="match status" value="1"/>
</dbReference>
<dbReference type="InterPro" id="IPR058240">
    <property type="entry name" value="rSAM_sf"/>
</dbReference>
<dbReference type="GO" id="GO:0003824">
    <property type="term" value="F:catalytic activity"/>
    <property type="evidence" value="ECO:0007669"/>
    <property type="project" value="InterPro"/>
</dbReference>
<dbReference type="PANTHER" id="PTHR11228">
    <property type="entry name" value="RADICAL SAM DOMAIN PROTEIN"/>
    <property type="match status" value="1"/>
</dbReference>
<keyword evidence="1" id="KW-0949">S-adenosyl-L-methionine</keyword>
<evidence type="ECO:0000313" key="7">
    <source>
        <dbReference type="Proteomes" id="UP000267250"/>
    </source>
</evidence>